<sequence>MHTPDSSSEEEQSQTQAINAHPELPTSANPTDDTDLPAQPASTSALTSSEEVGEADQQEEPINSTAILQGLVYPPPPDFYLQTQQVTQETPVDHPSRPPQAELPPAPYRPNPSDPQPGLRQTQPINPRPQQSIATKKMPRGWIPIIILAFVIGLCASGSLCGWALNAAVGNPIGLALNVVTDGLPTVTNYYDALQNKNYAQAYSWLAKPALTQDQFIEQEKAQDDQFGPVYRYTIGQPTPVTPDTADGSTPVIKEFRLKVDVSRGHKNYSETVTISKISGQWKIISISEG</sequence>
<feature type="compositionally biased region" description="Polar residues" evidence="1">
    <location>
        <begin position="40"/>
        <end position="50"/>
    </location>
</feature>
<comment type="caution">
    <text evidence="3">The sequence shown here is derived from an EMBL/GenBank/DDBJ whole genome shotgun (WGS) entry which is preliminary data.</text>
</comment>
<keyword evidence="2" id="KW-1133">Transmembrane helix</keyword>
<dbReference type="AlphaFoldDB" id="A0A401ZWG2"/>
<organism evidence="3 4">
    <name type="scientific">Tengunoibacter tsumagoiensis</name>
    <dbReference type="NCBI Taxonomy" id="2014871"/>
    <lineage>
        <taxon>Bacteria</taxon>
        <taxon>Bacillati</taxon>
        <taxon>Chloroflexota</taxon>
        <taxon>Ktedonobacteria</taxon>
        <taxon>Ktedonobacterales</taxon>
        <taxon>Dictyobacteraceae</taxon>
        <taxon>Tengunoibacter</taxon>
    </lineage>
</organism>
<evidence type="ECO:0008006" key="5">
    <source>
        <dbReference type="Google" id="ProtNLM"/>
    </source>
</evidence>
<accession>A0A401ZWG2</accession>
<feature type="region of interest" description="Disordered" evidence="1">
    <location>
        <begin position="1"/>
        <end position="134"/>
    </location>
</feature>
<feature type="compositionally biased region" description="Pro residues" evidence="1">
    <location>
        <begin position="97"/>
        <end position="115"/>
    </location>
</feature>
<dbReference type="RefSeq" id="WP_126578897.1">
    <property type="nucleotide sequence ID" value="NZ_BIFR01000001.1"/>
</dbReference>
<protein>
    <recommendedName>
        <fullName evidence="5">DUF4878 domain-containing protein</fullName>
    </recommendedName>
</protein>
<keyword evidence="2" id="KW-0472">Membrane</keyword>
<keyword evidence="2" id="KW-0812">Transmembrane</keyword>
<evidence type="ECO:0000313" key="3">
    <source>
        <dbReference type="EMBL" id="GCE11197.1"/>
    </source>
</evidence>
<reference evidence="4" key="1">
    <citation type="submission" date="2018-12" db="EMBL/GenBank/DDBJ databases">
        <title>Tengunoibacter tsumagoiensis gen. nov., sp. nov., Dictyobacter kobayashii sp. nov., D. alpinus sp. nov., and D. joshuensis sp. nov. and description of Dictyobacteraceae fam. nov. within the order Ktedonobacterales isolated from Tengu-no-mugimeshi.</title>
        <authorList>
            <person name="Wang C.M."/>
            <person name="Zheng Y."/>
            <person name="Sakai Y."/>
            <person name="Toyoda A."/>
            <person name="Minakuchi Y."/>
            <person name="Abe K."/>
            <person name="Yokota A."/>
            <person name="Yabe S."/>
        </authorList>
    </citation>
    <scope>NUCLEOTIDE SEQUENCE [LARGE SCALE GENOMIC DNA]</scope>
    <source>
        <strain evidence="4">Uno3</strain>
    </source>
</reference>
<evidence type="ECO:0000256" key="2">
    <source>
        <dbReference type="SAM" id="Phobius"/>
    </source>
</evidence>
<dbReference type="OrthoDB" id="164879at2"/>
<dbReference type="EMBL" id="BIFR01000001">
    <property type="protein sequence ID" value="GCE11197.1"/>
    <property type="molecule type" value="Genomic_DNA"/>
</dbReference>
<dbReference type="Proteomes" id="UP000287352">
    <property type="component" value="Unassembled WGS sequence"/>
</dbReference>
<evidence type="ECO:0000313" key="4">
    <source>
        <dbReference type="Proteomes" id="UP000287352"/>
    </source>
</evidence>
<feature type="compositionally biased region" description="Polar residues" evidence="1">
    <location>
        <begin position="119"/>
        <end position="134"/>
    </location>
</feature>
<gene>
    <name evidence="3" type="ORF">KTT_10560</name>
</gene>
<proteinExistence type="predicted"/>
<keyword evidence="4" id="KW-1185">Reference proteome</keyword>
<name>A0A401ZWG2_9CHLR</name>
<feature type="transmembrane region" description="Helical" evidence="2">
    <location>
        <begin position="142"/>
        <end position="165"/>
    </location>
</feature>
<evidence type="ECO:0000256" key="1">
    <source>
        <dbReference type="SAM" id="MobiDB-lite"/>
    </source>
</evidence>
<feature type="compositionally biased region" description="Polar residues" evidence="1">
    <location>
        <begin position="81"/>
        <end position="90"/>
    </location>
</feature>